<sequence>MENELFKYTYDNNHNTITKVNKSTSSILREYPRDKNSTSISIEEVTLINIFDENFNESIELSGKSCFLDHVYLLKNNSINLTDQIKIKIICNNTDDKFKASGGMENSELSINLTLPHSPYFSKLLSLSGRIEKIVIHLNTNLFYIPEENKSIVAHRNDFFGSSLSKVEIHL</sequence>
<name>A0ABT3QCB9_9PROT</name>
<comment type="caution">
    <text evidence="1">The sequence shown here is derived from an EMBL/GenBank/DDBJ whole genome shotgun (WGS) entry which is preliminary data.</text>
</comment>
<evidence type="ECO:0000313" key="2">
    <source>
        <dbReference type="Proteomes" id="UP001301152"/>
    </source>
</evidence>
<dbReference type="Proteomes" id="UP001301152">
    <property type="component" value="Unassembled WGS sequence"/>
</dbReference>
<dbReference type="RefSeq" id="WP_173559989.1">
    <property type="nucleotide sequence ID" value="NZ_JAPIUZ010000001.1"/>
</dbReference>
<protein>
    <submittedName>
        <fullName evidence="1">Uncharacterized protein</fullName>
    </submittedName>
</protein>
<proteinExistence type="predicted"/>
<gene>
    <name evidence="1" type="ORF">OQ497_02840</name>
</gene>
<accession>A0ABT3QCB9</accession>
<keyword evidence="2" id="KW-1185">Reference proteome</keyword>
<dbReference type="EMBL" id="JAPIUZ010000001">
    <property type="protein sequence ID" value="MCX2562910.1"/>
    <property type="molecule type" value="Genomic_DNA"/>
</dbReference>
<evidence type="ECO:0000313" key="1">
    <source>
        <dbReference type="EMBL" id="MCX2562910.1"/>
    </source>
</evidence>
<reference evidence="1 2" key="1">
    <citation type="submission" date="2022-11" db="EMBL/GenBank/DDBJ databases">
        <title>Genome sequencing of Acetobacter type strain.</title>
        <authorList>
            <person name="Heo J."/>
            <person name="Lee D."/>
            <person name="Han B.-H."/>
            <person name="Hong S.-B."/>
            <person name="Kwon S.-W."/>
        </authorList>
    </citation>
    <scope>NUCLEOTIDE SEQUENCE [LARGE SCALE GENOMIC DNA]</scope>
    <source>
        <strain evidence="1 2">KACC 21253</strain>
    </source>
</reference>
<organism evidence="1 2">
    <name type="scientific">Acetobacter thailandicus</name>
    <dbReference type="NCBI Taxonomy" id="1502842"/>
    <lineage>
        <taxon>Bacteria</taxon>
        <taxon>Pseudomonadati</taxon>
        <taxon>Pseudomonadota</taxon>
        <taxon>Alphaproteobacteria</taxon>
        <taxon>Acetobacterales</taxon>
        <taxon>Acetobacteraceae</taxon>
        <taxon>Acetobacter</taxon>
    </lineage>
</organism>